<proteinExistence type="predicted"/>
<accession>A0A6G6ADP3</accession>
<sequence length="297" mass="35599">MRKINRLRGNLLAKNSYGNDFVSNVEENNHENIRKFVSDYHKWRSLKILYPEIKEFKNPPWYLNKVIESGDIRTFNIFLDSDPKIKNYSFEYFMHMCEKDCKQKYYSMLKYLDLLELPQNFLDKYILGFTLKNTDEDISFLKKDKKLNEPVQIDESFILRLLTDDSMSCEKKLKVFQNVDKNFRTKYEKFDLDPFNKSHFLCPDVLEHLFKKPEINSTINNRNENGETILFRAQIFRKLQNHLRNEEDTAYFKSMEVLKYHGAEISTDNEGNTPENEIVISKYSNLRYFYSMSGAIY</sequence>
<reference evidence="1" key="1">
    <citation type="submission" date="2019-07" db="EMBL/GenBank/DDBJ databases">
        <title>The discovery of a new lineage B mimivirus raises questions about particles surface fibrils.</title>
        <authorList>
            <person name="Silva L.K.S."/>
            <person name="Rodrigues R.A.L."/>
            <person name="Andrade A.C.S.P."/>
            <person name="Hikida H."/>
            <person name="Andreani J."/>
            <person name="Levasseur A."/>
            <person name="La Scola B."/>
            <person name="Abrahao J.S."/>
        </authorList>
    </citation>
    <scope>NUCLEOTIDE SEQUENCE</scope>
    <source>
        <strain evidence="1">B60</strain>
    </source>
</reference>
<protein>
    <submittedName>
        <fullName evidence="1">Uncharacterized protein</fullName>
    </submittedName>
</protein>
<name>A0A6G6ADP3_9VIRU</name>
<dbReference type="EMBL" id="MN175499">
    <property type="protein sequence ID" value="QID06550.1"/>
    <property type="molecule type" value="Genomic_DNA"/>
</dbReference>
<organism evidence="1">
    <name type="scientific">Borely moumouvirus</name>
    <dbReference type="NCBI Taxonomy" id="2712067"/>
    <lineage>
        <taxon>Viruses</taxon>
        <taxon>Varidnaviria</taxon>
        <taxon>Bamfordvirae</taxon>
        <taxon>Nucleocytoviricota</taxon>
        <taxon>Megaviricetes</taxon>
        <taxon>Imitervirales</taxon>
        <taxon>Mimiviridae</taxon>
        <taxon>Megamimivirinae</taxon>
        <taxon>Moumouvirus</taxon>
    </lineage>
</organism>
<evidence type="ECO:0000313" key="1">
    <source>
        <dbReference type="EMBL" id="QID06550.1"/>
    </source>
</evidence>